<dbReference type="AlphaFoldDB" id="A0A120FJY2"/>
<evidence type="ECO:0000313" key="2">
    <source>
        <dbReference type="Proteomes" id="UP000057737"/>
    </source>
</evidence>
<protein>
    <submittedName>
        <fullName evidence="1">Uncharacterized protein</fullName>
    </submittedName>
</protein>
<gene>
    <name evidence="1" type="ORF">AS156_14875</name>
</gene>
<comment type="caution">
    <text evidence="1">The sequence shown here is derived from an EMBL/GenBank/DDBJ whole genome shotgun (WGS) entry which is preliminary data.</text>
</comment>
<dbReference type="EMBL" id="LNCU01000098">
    <property type="protein sequence ID" value="KWV49817.1"/>
    <property type="molecule type" value="Genomic_DNA"/>
</dbReference>
<proteinExistence type="predicted"/>
<keyword evidence="2" id="KW-1185">Reference proteome</keyword>
<name>A0A120FJY2_9BRAD</name>
<organism evidence="1 2">
    <name type="scientific">Bradyrhizobium macuxiense</name>
    <dbReference type="NCBI Taxonomy" id="1755647"/>
    <lineage>
        <taxon>Bacteria</taxon>
        <taxon>Pseudomonadati</taxon>
        <taxon>Pseudomonadota</taxon>
        <taxon>Alphaproteobacteria</taxon>
        <taxon>Hyphomicrobiales</taxon>
        <taxon>Nitrobacteraceae</taxon>
        <taxon>Bradyrhizobium</taxon>
    </lineage>
</organism>
<dbReference type="Proteomes" id="UP000057737">
    <property type="component" value="Unassembled WGS sequence"/>
</dbReference>
<reference evidence="1 2" key="1">
    <citation type="submission" date="2015-11" db="EMBL/GenBank/DDBJ databases">
        <title>Draft Genome Sequence of the Strain BR 10303 (Bradyrhizobium sp.) isolated from nodules of Centrolobium paraense.</title>
        <authorList>
            <person name="Zelli J.E."/>
            <person name="Simoes-Araujo J.L."/>
            <person name="Barauna A.C."/>
            <person name="Silva K."/>
        </authorList>
    </citation>
    <scope>NUCLEOTIDE SEQUENCE [LARGE SCALE GENOMIC DNA]</scope>
    <source>
        <strain evidence="1 2">BR 10303</strain>
    </source>
</reference>
<accession>A0A120FJY2</accession>
<evidence type="ECO:0000313" key="1">
    <source>
        <dbReference type="EMBL" id="KWV49817.1"/>
    </source>
</evidence>
<sequence>MWNVIGLEAGDPPAGAHERNELVHDPPRLWQVDEQQPHMSTVEAGLGQPCIIGVALSDLHLRQSAIRNEAACQLRELVASVDAKHGPICPNALRKKVQNASWSATEVDDSFAVLDSDSIQLRVRIRGKHHNLTLEPLHLSAAPTEQVVVWIHCCPSTIGFSILLSPIRSGLWNLLLDARMLLASSSSQAGYRRASMKAPGYAVRLPELWCFT</sequence>